<gene>
    <name evidence="12" type="ORF">DRB17_12945</name>
</gene>
<evidence type="ECO:0000256" key="5">
    <source>
        <dbReference type="ARBA" id="ARBA00012982"/>
    </source>
</evidence>
<reference evidence="12 13" key="1">
    <citation type="submission" date="2018-07" db="EMBL/GenBank/DDBJ databases">
        <title>Venubactetium sediminum gen. nov., sp. nov., isolated from a marine solar saltern.</title>
        <authorList>
            <person name="Wang S."/>
        </authorList>
    </citation>
    <scope>NUCLEOTIDE SEQUENCE [LARGE SCALE GENOMIC DNA]</scope>
    <source>
        <strain evidence="12 13">WD2A32</strain>
    </source>
</reference>
<name>A0A369T921_9PROT</name>
<dbReference type="SUPFAM" id="SSF55620">
    <property type="entry name" value="Tetrahydrobiopterin biosynthesis enzymes-like"/>
    <property type="match status" value="1"/>
</dbReference>
<dbReference type="InterPro" id="IPR038418">
    <property type="entry name" value="6-PTP_synth/QueD_sf"/>
</dbReference>
<dbReference type="GO" id="GO:0070497">
    <property type="term" value="F:6-carboxytetrahydropterin synthase activity"/>
    <property type="evidence" value="ECO:0007669"/>
    <property type="project" value="UniProtKB-EC"/>
</dbReference>
<sequence length="137" mass="14530">MFTVIVRDRFMIAHSFSGEAFGPAQRLHGATYVVDAAFQRPDLNLDGVVVDIAAAGNLLSAVLGEFNFHNLDDLPALKGANTTTEFMAKAVFDRLAARIGEGALGDDGHALTGLKVTLAESDVAWAAYEGQLPPRTA</sequence>
<dbReference type="AlphaFoldDB" id="A0A369T921"/>
<comment type="cofactor">
    <cofactor evidence="1">
        <name>Zn(2+)</name>
        <dbReference type="ChEBI" id="CHEBI:29105"/>
    </cofactor>
</comment>
<dbReference type="UniPathway" id="UPA00391"/>
<dbReference type="EMBL" id="QPMH01000012">
    <property type="protein sequence ID" value="RDD61382.1"/>
    <property type="molecule type" value="Genomic_DNA"/>
</dbReference>
<keyword evidence="7" id="KW-0479">Metal-binding</keyword>
<evidence type="ECO:0000256" key="10">
    <source>
        <dbReference type="ARBA" id="ARBA00031449"/>
    </source>
</evidence>
<comment type="pathway">
    <text evidence="3">Purine metabolism; 7-cyano-7-deazaguanine biosynthesis.</text>
</comment>
<evidence type="ECO:0000256" key="3">
    <source>
        <dbReference type="ARBA" id="ARBA00005061"/>
    </source>
</evidence>
<dbReference type="EC" id="4.1.2.50" evidence="5"/>
<keyword evidence="9" id="KW-0456">Lyase</keyword>
<comment type="similarity">
    <text evidence="4">Belongs to the PTPS family. QueD subfamily.</text>
</comment>
<evidence type="ECO:0000256" key="7">
    <source>
        <dbReference type="ARBA" id="ARBA00022723"/>
    </source>
</evidence>
<evidence type="ECO:0000256" key="2">
    <source>
        <dbReference type="ARBA" id="ARBA00002285"/>
    </source>
</evidence>
<dbReference type="InterPro" id="IPR007115">
    <property type="entry name" value="6-PTP_synth/QueD"/>
</dbReference>
<comment type="function">
    <text evidence="2">Catalyzes the conversion of 7,8-dihydroneopterin triphosphate (H2NTP) to 6-carboxy-5,6,7,8-tetrahydropterin (CPH4) and acetaldehyde.</text>
</comment>
<dbReference type="GO" id="GO:0046872">
    <property type="term" value="F:metal ion binding"/>
    <property type="evidence" value="ECO:0007669"/>
    <property type="project" value="UniProtKB-KW"/>
</dbReference>
<keyword evidence="8" id="KW-0862">Zinc</keyword>
<dbReference type="PANTHER" id="PTHR12589:SF7">
    <property type="entry name" value="6-PYRUVOYL TETRAHYDROBIOPTERIN SYNTHASE"/>
    <property type="match status" value="1"/>
</dbReference>
<accession>A0A369T921</accession>
<keyword evidence="13" id="KW-1185">Reference proteome</keyword>
<evidence type="ECO:0000256" key="4">
    <source>
        <dbReference type="ARBA" id="ARBA00008900"/>
    </source>
</evidence>
<evidence type="ECO:0000256" key="1">
    <source>
        <dbReference type="ARBA" id="ARBA00001947"/>
    </source>
</evidence>
<evidence type="ECO:0000313" key="13">
    <source>
        <dbReference type="Proteomes" id="UP000253941"/>
    </source>
</evidence>
<evidence type="ECO:0000256" key="11">
    <source>
        <dbReference type="ARBA" id="ARBA00048807"/>
    </source>
</evidence>
<comment type="catalytic activity">
    <reaction evidence="11">
        <text>7,8-dihydroneopterin 3'-triphosphate + H2O = 6-carboxy-5,6,7,8-tetrahydropterin + triphosphate + acetaldehyde + 2 H(+)</text>
        <dbReference type="Rhea" id="RHEA:27966"/>
        <dbReference type="ChEBI" id="CHEBI:15343"/>
        <dbReference type="ChEBI" id="CHEBI:15377"/>
        <dbReference type="ChEBI" id="CHEBI:15378"/>
        <dbReference type="ChEBI" id="CHEBI:18036"/>
        <dbReference type="ChEBI" id="CHEBI:58462"/>
        <dbReference type="ChEBI" id="CHEBI:61032"/>
        <dbReference type="EC" id="4.1.2.50"/>
    </reaction>
</comment>
<dbReference type="Proteomes" id="UP000253941">
    <property type="component" value="Unassembled WGS sequence"/>
</dbReference>
<evidence type="ECO:0000256" key="6">
    <source>
        <dbReference type="ARBA" id="ARBA00018141"/>
    </source>
</evidence>
<dbReference type="RefSeq" id="WP_114582634.1">
    <property type="nucleotide sequence ID" value="NZ_QPMH01000012.1"/>
</dbReference>
<dbReference type="PANTHER" id="PTHR12589">
    <property type="entry name" value="PYRUVOYL TETRAHYDROBIOPTERIN SYNTHASE"/>
    <property type="match status" value="1"/>
</dbReference>
<comment type="caution">
    <text evidence="12">The sequence shown here is derived from an EMBL/GenBank/DDBJ whole genome shotgun (WGS) entry which is preliminary data.</text>
</comment>
<proteinExistence type="inferred from homology"/>
<dbReference type="Gene3D" id="3.30.479.10">
    <property type="entry name" value="6-pyruvoyl tetrahydropterin synthase/QueD"/>
    <property type="match status" value="1"/>
</dbReference>
<dbReference type="Pfam" id="PF01242">
    <property type="entry name" value="PTPS"/>
    <property type="match status" value="1"/>
</dbReference>
<organism evidence="12 13">
    <name type="scientific">Ferruginivarius sediminum</name>
    <dbReference type="NCBI Taxonomy" id="2661937"/>
    <lineage>
        <taxon>Bacteria</taxon>
        <taxon>Pseudomonadati</taxon>
        <taxon>Pseudomonadota</taxon>
        <taxon>Alphaproteobacteria</taxon>
        <taxon>Rhodospirillales</taxon>
        <taxon>Rhodospirillaceae</taxon>
        <taxon>Ferruginivarius</taxon>
    </lineage>
</organism>
<protein>
    <recommendedName>
        <fullName evidence="6">6-carboxy-5,6,7,8-tetrahydropterin synthase</fullName>
        <ecNumber evidence="5">4.1.2.50</ecNumber>
    </recommendedName>
    <alternativeName>
        <fullName evidence="10">Queuosine biosynthesis protein QueD</fullName>
    </alternativeName>
</protein>
<evidence type="ECO:0000313" key="12">
    <source>
        <dbReference type="EMBL" id="RDD61382.1"/>
    </source>
</evidence>
<evidence type="ECO:0000256" key="9">
    <source>
        <dbReference type="ARBA" id="ARBA00023239"/>
    </source>
</evidence>
<evidence type="ECO:0000256" key="8">
    <source>
        <dbReference type="ARBA" id="ARBA00022833"/>
    </source>
</evidence>